<accession>A0A6H5I4E3</accession>
<dbReference type="GO" id="GO:0003677">
    <property type="term" value="F:DNA binding"/>
    <property type="evidence" value="ECO:0007669"/>
    <property type="project" value="TreeGrafter"/>
</dbReference>
<proteinExistence type="predicted"/>
<keyword evidence="2" id="KW-1133">Transmembrane helix</keyword>
<feature type="non-terminal residue" evidence="3">
    <location>
        <position position="1"/>
    </location>
</feature>
<keyword evidence="2" id="KW-0472">Membrane</keyword>
<keyword evidence="2" id="KW-0812">Transmembrane</keyword>
<gene>
    <name evidence="3" type="ORF">TBRA_LOCUS4675</name>
</gene>
<organism evidence="3 4">
    <name type="scientific">Trichogramma brassicae</name>
    <dbReference type="NCBI Taxonomy" id="86971"/>
    <lineage>
        <taxon>Eukaryota</taxon>
        <taxon>Metazoa</taxon>
        <taxon>Ecdysozoa</taxon>
        <taxon>Arthropoda</taxon>
        <taxon>Hexapoda</taxon>
        <taxon>Insecta</taxon>
        <taxon>Pterygota</taxon>
        <taxon>Neoptera</taxon>
        <taxon>Endopterygota</taxon>
        <taxon>Hymenoptera</taxon>
        <taxon>Apocrita</taxon>
        <taxon>Proctotrupomorpha</taxon>
        <taxon>Chalcidoidea</taxon>
        <taxon>Trichogrammatidae</taxon>
        <taxon>Trichogramma</taxon>
    </lineage>
</organism>
<feature type="transmembrane region" description="Helical" evidence="2">
    <location>
        <begin position="416"/>
        <end position="439"/>
    </location>
</feature>
<dbReference type="OrthoDB" id="7699402at2759"/>
<feature type="region of interest" description="Disordered" evidence="1">
    <location>
        <begin position="363"/>
        <end position="408"/>
    </location>
</feature>
<evidence type="ECO:0000256" key="2">
    <source>
        <dbReference type="SAM" id="Phobius"/>
    </source>
</evidence>
<dbReference type="PANTHER" id="PTHR19303:SF74">
    <property type="entry name" value="POGO TRANSPOSABLE ELEMENT WITH KRAB DOMAIN"/>
    <property type="match status" value="1"/>
</dbReference>
<evidence type="ECO:0008006" key="5">
    <source>
        <dbReference type="Google" id="ProtNLM"/>
    </source>
</evidence>
<feature type="transmembrane region" description="Helical" evidence="2">
    <location>
        <begin position="140"/>
        <end position="163"/>
    </location>
</feature>
<dbReference type="Proteomes" id="UP000479190">
    <property type="component" value="Unassembled WGS sequence"/>
</dbReference>
<reference evidence="3 4" key="1">
    <citation type="submission" date="2020-02" db="EMBL/GenBank/DDBJ databases">
        <authorList>
            <person name="Ferguson B K."/>
        </authorList>
    </citation>
    <scope>NUCLEOTIDE SEQUENCE [LARGE SCALE GENOMIC DNA]</scope>
</reference>
<feature type="compositionally biased region" description="Polar residues" evidence="1">
    <location>
        <begin position="377"/>
        <end position="398"/>
    </location>
</feature>
<feature type="transmembrane region" description="Helical" evidence="2">
    <location>
        <begin position="697"/>
        <end position="720"/>
    </location>
</feature>
<evidence type="ECO:0000256" key="1">
    <source>
        <dbReference type="SAM" id="MobiDB-lite"/>
    </source>
</evidence>
<dbReference type="PANTHER" id="PTHR19303">
    <property type="entry name" value="TRANSPOSON"/>
    <property type="match status" value="1"/>
</dbReference>
<evidence type="ECO:0000313" key="3">
    <source>
        <dbReference type="EMBL" id="CAB0032749.1"/>
    </source>
</evidence>
<dbReference type="EMBL" id="CADCXV010000688">
    <property type="protein sequence ID" value="CAB0032749.1"/>
    <property type="molecule type" value="Genomic_DNA"/>
</dbReference>
<feature type="region of interest" description="Disordered" evidence="1">
    <location>
        <begin position="1018"/>
        <end position="1047"/>
    </location>
</feature>
<sequence length="1047" mass="117581">YGVFPRFTLLKKCQVQGVYVALIFRPNVKISKILQFYVCGADGTGIAPMIVYPYSRFPPKDIAASVPDEFVIGHSPSGWMTMDLYYKYIRPPNGLSEASPRRTTTSLDWTQAARTKQLGNSGRQHRERSPRHRSEEINTLVIRFQFMFPILFTLLFMFLIVFLQAQSLLLNYVAVTAAPPVMPRDASCASFYSKVFSLKCLRISAELIGDIHSDEKLRRHIHLELDIFLISYGVFPRFTLLKKCQVQGVYVALIFRPNAYIAAEGASDVLLDPSRIYNLDETGVQLGPKNGKLLGLKSEKNMYCISPGQDKQNITVLCCCGADGTGIAPMIVYPYSRFPPKDIAASVPDEFVIGHSPKWLDDNGFRPPNGLSEASPRRTTTSLDWTQAARTKQLGNSGRQHRERSPRHRSEEINTLVIRFQFMFPILFTLLFMFLIVFLQAQSLLLNYVAVTAAPPVMPRDASCASFYSKVFSLKCLRISAELIGDIHSDEKLRRHIHLELDIFLISYGVFPRFTLLKKCQVQGVYVALIFRPNAYIAAEGASDVLLDPSRIYNLDETGVQLGPKNGKLLGLKSEKNMYCISPGQDKQNITVLCCCGADGTGIAPMIVYPYSRFPPKDIAASVPDEFVIGHSPSGWMTMDLYYKYIRPPNGLSEASPRRTTTSLDWTQAARTKQLGNSGRQHRERSPRHRSEEINTLVIRFQFMFPILFTLLFMFLIVFLQAQSLLLNYVAVTAAPPVMPRDASCASFYSKVFSLKCLRISAELIGDIHSDEKLRRHIHLELDIFLISYGVFPRFTLLKKCQVQGVYVALIFRPNAYIAAEGASDVLLDPSRIYNLDETGVQLGPKNGKLLGLKSEKNMYCISPGQDKQNITVLCCCGADGTGIAPMIVYPYSRFPPKDIAASVPDEFVIGHSPSGWMTMDLYYKYIRLIVVRGEAVCQQKLSSGGSCVCSGKSWCCVRDEAVWQPWSAECQERSREVTRRFASARKEASRANTLYSDLRTDCPRHLRGEQLRAWTGHRPRGRSSWGTAGGNIENEVQGIGAKRVRS</sequence>
<protein>
    <recommendedName>
        <fullName evidence="5">DDE-1 domain-containing protein</fullName>
    </recommendedName>
</protein>
<name>A0A6H5I4E3_9HYME</name>
<keyword evidence="4" id="KW-1185">Reference proteome</keyword>
<dbReference type="GO" id="GO:0005634">
    <property type="term" value="C:nucleus"/>
    <property type="evidence" value="ECO:0007669"/>
    <property type="project" value="TreeGrafter"/>
</dbReference>
<dbReference type="InterPro" id="IPR050863">
    <property type="entry name" value="CenT-Element_Derived"/>
</dbReference>
<dbReference type="AlphaFoldDB" id="A0A6H5I4E3"/>
<evidence type="ECO:0000313" key="4">
    <source>
        <dbReference type="Proteomes" id="UP000479190"/>
    </source>
</evidence>